<dbReference type="EMBL" id="JABFRW010000213">
    <property type="protein sequence ID" value="NOT35691.1"/>
    <property type="molecule type" value="Genomic_DNA"/>
</dbReference>
<reference evidence="2 3" key="1">
    <citation type="submission" date="2020-04" db="EMBL/GenBank/DDBJ databases">
        <title>Metagenomic profiling of ammonia- and methane-oxidizing microorganisms in a Dutch drinking water treatment plant.</title>
        <authorList>
            <person name="Poghosyan L."/>
            <person name="Leucker S."/>
        </authorList>
    </citation>
    <scope>NUCLEOTIDE SEQUENCE [LARGE SCALE GENOMIC DNA]</scope>
    <source>
        <strain evidence="2">S-RSF-IL-03</strain>
    </source>
</reference>
<organism evidence="2 3">
    <name type="scientific">Eiseniibacteriota bacterium</name>
    <dbReference type="NCBI Taxonomy" id="2212470"/>
    <lineage>
        <taxon>Bacteria</taxon>
        <taxon>Candidatus Eiseniibacteriota</taxon>
    </lineage>
</organism>
<dbReference type="Proteomes" id="UP000580839">
    <property type="component" value="Unassembled WGS sequence"/>
</dbReference>
<dbReference type="AlphaFoldDB" id="A0A849SMM9"/>
<evidence type="ECO:0000313" key="2">
    <source>
        <dbReference type="EMBL" id="NOT35691.1"/>
    </source>
</evidence>
<name>A0A849SMM9_UNCEI</name>
<accession>A0A849SMM9</accession>
<gene>
    <name evidence="2" type="ORF">HOP12_16240</name>
</gene>
<evidence type="ECO:0000256" key="1">
    <source>
        <dbReference type="SAM" id="SignalP"/>
    </source>
</evidence>
<evidence type="ECO:0000313" key="3">
    <source>
        <dbReference type="Proteomes" id="UP000580839"/>
    </source>
</evidence>
<protein>
    <recommendedName>
        <fullName evidence="4">Redoxin domain-containing protein</fullName>
    </recommendedName>
</protein>
<sequence>MRPMLAISLTAALCSLGLASNAHAVANPGTPAPLFDKNQLQSGMVGAPWFLNQQTGKVVILHMLGWN</sequence>
<feature type="chain" id="PRO_5032403171" description="Redoxin domain-containing protein" evidence="1">
    <location>
        <begin position="25"/>
        <end position="67"/>
    </location>
</feature>
<feature type="signal peptide" evidence="1">
    <location>
        <begin position="1"/>
        <end position="24"/>
    </location>
</feature>
<evidence type="ECO:0008006" key="4">
    <source>
        <dbReference type="Google" id="ProtNLM"/>
    </source>
</evidence>
<proteinExistence type="predicted"/>
<keyword evidence="1" id="KW-0732">Signal</keyword>
<comment type="caution">
    <text evidence="2">The sequence shown here is derived from an EMBL/GenBank/DDBJ whole genome shotgun (WGS) entry which is preliminary data.</text>
</comment>